<feature type="region of interest" description="Disordered" evidence="1">
    <location>
        <begin position="1"/>
        <end position="20"/>
    </location>
</feature>
<accession>A0A914XMX6</accession>
<evidence type="ECO:0000313" key="2">
    <source>
        <dbReference type="Proteomes" id="UP000887566"/>
    </source>
</evidence>
<name>A0A914XMX6_9BILA</name>
<dbReference type="AlphaFoldDB" id="A0A914XMX6"/>
<evidence type="ECO:0000313" key="3">
    <source>
        <dbReference type="WBParaSite" id="PSAMB.scaffold891size39245.g9639.t1"/>
    </source>
</evidence>
<dbReference type="Proteomes" id="UP000887566">
    <property type="component" value="Unplaced"/>
</dbReference>
<evidence type="ECO:0000256" key="1">
    <source>
        <dbReference type="SAM" id="MobiDB-lite"/>
    </source>
</evidence>
<sequence>MGGASACERPERRGRHRHYEPSALASDQIGCFGCDDADGHAERGTHTEAPQPATCRATSRLPTLSLPRFAASSSAACSSTGPSRDKCETTPLAVRIFPHFPRSN</sequence>
<dbReference type="WBParaSite" id="PSAMB.scaffold891size39245.g9639.t1">
    <property type="protein sequence ID" value="PSAMB.scaffold891size39245.g9639.t1"/>
    <property type="gene ID" value="PSAMB.scaffold891size39245.g9639"/>
</dbReference>
<reference evidence="3" key="1">
    <citation type="submission" date="2022-11" db="UniProtKB">
        <authorList>
            <consortium name="WormBaseParasite"/>
        </authorList>
    </citation>
    <scope>IDENTIFICATION</scope>
</reference>
<proteinExistence type="predicted"/>
<protein>
    <submittedName>
        <fullName evidence="3">Uncharacterized protein</fullName>
    </submittedName>
</protein>
<organism evidence="2 3">
    <name type="scientific">Plectus sambesii</name>
    <dbReference type="NCBI Taxonomy" id="2011161"/>
    <lineage>
        <taxon>Eukaryota</taxon>
        <taxon>Metazoa</taxon>
        <taxon>Ecdysozoa</taxon>
        <taxon>Nematoda</taxon>
        <taxon>Chromadorea</taxon>
        <taxon>Plectida</taxon>
        <taxon>Plectina</taxon>
        <taxon>Plectoidea</taxon>
        <taxon>Plectidae</taxon>
        <taxon>Plectus</taxon>
    </lineage>
</organism>
<keyword evidence="2" id="KW-1185">Reference proteome</keyword>